<dbReference type="Pfam" id="PF00855">
    <property type="entry name" value="PWWP"/>
    <property type="match status" value="1"/>
</dbReference>
<protein>
    <recommendedName>
        <fullName evidence="2">PWWP domain-containing protein</fullName>
    </recommendedName>
</protein>
<dbReference type="AlphaFoldDB" id="A0AA41VPH9"/>
<sequence length="295" mass="33684">MKFYQGKMKEGRRNIGNSNGLDFNSTCDAEIMTDAFGLEAEKAISYGFEPGSLVWAKVKSHPWWPGYILSEAFASPSVRKTKKKGHILVVFFGDASYGWFDPANLIPFEPYYSDKSQQIQMKLFTRAVEEAVEEVRRRAALGLVCCCRYPLNFQPTKNQGYYNVELPDYEEETYSLSEIKKARDDFQPGEIVSFIQQLAVSPRGNQEKSIDWIKNMTISLALRSSTYEEVDKTYAQAFRQFMACPDNGAERELDQEVAVPSEAPLSGPFEVDETPSEKRRSSRTKRKRITIYSNT</sequence>
<dbReference type="EMBL" id="JAJJMA010263441">
    <property type="protein sequence ID" value="MCL7044905.1"/>
    <property type="molecule type" value="Genomic_DNA"/>
</dbReference>
<feature type="domain" description="PWWP" evidence="2">
    <location>
        <begin position="50"/>
        <end position="111"/>
    </location>
</feature>
<name>A0AA41VPH9_PAPNU</name>
<feature type="compositionally biased region" description="Basic residues" evidence="1">
    <location>
        <begin position="280"/>
        <end position="289"/>
    </location>
</feature>
<dbReference type="Gene3D" id="2.30.30.140">
    <property type="match status" value="1"/>
</dbReference>
<accession>A0AA41VPH9</accession>
<dbReference type="InterPro" id="IPR052657">
    <property type="entry name" value="PDP_family_Arabidopsis"/>
</dbReference>
<evidence type="ECO:0000313" key="4">
    <source>
        <dbReference type="Proteomes" id="UP001177140"/>
    </source>
</evidence>
<dbReference type="PROSITE" id="PS50812">
    <property type="entry name" value="PWWP"/>
    <property type="match status" value="1"/>
</dbReference>
<dbReference type="Proteomes" id="UP001177140">
    <property type="component" value="Unassembled WGS sequence"/>
</dbReference>
<dbReference type="InterPro" id="IPR000313">
    <property type="entry name" value="PWWP_dom"/>
</dbReference>
<gene>
    <name evidence="3" type="ORF">MKW94_009068</name>
</gene>
<dbReference type="SMART" id="SM00293">
    <property type="entry name" value="PWWP"/>
    <property type="match status" value="1"/>
</dbReference>
<feature type="region of interest" description="Disordered" evidence="1">
    <location>
        <begin position="253"/>
        <end position="295"/>
    </location>
</feature>
<evidence type="ECO:0000313" key="3">
    <source>
        <dbReference type="EMBL" id="MCL7044905.1"/>
    </source>
</evidence>
<evidence type="ECO:0000259" key="2">
    <source>
        <dbReference type="PROSITE" id="PS50812"/>
    </source>
</evidence>
<proteinExistence type="predicted"/>
<reference evidence="3" key="1">
    <citation type="submission" date="2022-03" db="EMBL/GenBank/DDBJ databases">
        <title>A functionally conserved STORR gene fusion in Papaver species that diverged 16.8 million years ago.</title>
        <authorList>
            <person name="Catania T."/>
        </authorList>
    </citation>
    <scope>NUCLEOTIDE SEQUENCE</scope>
    <source>
        <strain evidence="3">S-191538</strain>
    </source>
</reference>
<evidence type="ECO:0000256" key="1">
    <source>
        <dbReference type="SAM" id="MobiDB-lite"/>
    </source>
</evidence>
<dbReference type="CDD" id="cd05162">
    <property type="entry name" value="PWWP"/>
    <property type="match status" value="1"/>
</dbReference>
<dbReference type="PANTHER" id="PTHR10688">
    <property type="entry name" value="PWWP DOMAIN-CONTAINING PROTEIN"/>
    <property type="match status" value="1"/>
</dbReference>
<keyword evidence="4" id="KW-1185">Reference proteome</keyword>
<dbReference type="PANTHER" id="PTHR10688:SF5">
    <property type="entry name" value="PWWP DOMAIN-CONTAINING PROTEIN 1-RELATED"/>
    <property type="match status" value="1"/>
</dbReference>
<organism evidence="3 4">
    <name type="scientific">Papaver nudicaule</name>
    <name type="common">Iceland poppy</name>
    <dbReference type="NCBI Taxonomy" id="74823"/>
    <lineage>
        <taxon>Eukaryota</taxon>
        <taxon>Viridiplantae</taxon>
        <taxon>Streptophyta</taxon>
        <taxon>Embryophyta</taxon>
        <taxon>Tracheophyta</taxon>
        <taxon>Spermatophyta</taxon>
        <taxon>Magnoliopsida</taxon>
        <taxon>Ranunculales</taxon>
        <taxon>Papaveraceae</taxon>
        <taxon>Papaveroideae</taxon>
        <taxon>Papaver</taxon>
    </lineage>
</organism>
<dbReference type="SUPFAM" id="SSF63748">
    <property type="entry name" value="Tudor/PWWP/MBT"/>
    <property type="match status" value="1"/>
</dbReference>
<comment type="caution">
    <text evidence="3">The sequence shown here is derived from an EMBL/GenBank/DDBJ whole genome shotgun (WGS) entry which is preliminary data.</text>
</comment>